<name>A0A081C133_VECG1</name>
<dbReference type="GO" id="GO:0006207">
    <property type="term" value="P:'de novo' pyrimidine nucleobase biosynthetic process"/>
    <property type="evidence" value="ECO:0007669"/>
    <property type="project" value="InterPro"/>
</dbReference>
<accession>A0A081C133</accession>
<dbReference type="InterPro" id="IPR013785">
    <property type="entry name" value="Aldolase_TIM"/>
</dbReference>
<evidence type="ECO:0000313" key="6">
    <source>
        <dbReference type="Proteomes" id="UP000030661"/>
    </source>
</evidence>
<keyword evidence="3" id="KW-0560">Oxidoreductase</keyword>
<dbReference type="InterPro" id="IPR017938">
    <property type="entry name" value="Riboflavin_synthase-like_b-brl"/>
</dbReference>
<dbReference type="SUPFAM" id="SSF51395">
    <property type="entry name" value="FMN-linked oxidoreductases"/>
    <property type="match status" value="1"/>
</dbReference>
<dbReference type="GO" id="GO:0005737">
    <property type="term" value="C:cytoplasm"/>
    <property type="evidence" value="ECO:0007669"/>
    <property type="project" value="InterPro"/>
</dbReference>
<dbReference type="Proteomes" id="UP000030661">
    <property type="component" value="Unassembled WGS sequence"/>
</dbReference>
<evidence type="ECO:0000259" key="4">
    <source>
        <dbReference type="PROSITE" id="PS51384"/>
    </source>
</evidence>
<dbReference type="UniPathway" id="UPA00070"/>
<evidence type="ECO:0000313" key="5">
    <source>
        <dbReference type="EMBL" id="GAK58288.1"/>
    </source>
</evidence>
<dbReference type="eggNOG" id="COG0167">
    <property type="taxonomic scope" value="Bacteria"/>
</dbReference>
<reference evidence="5" key="1">
    <citation type="journal article" date="2015" name="PeerJ">
        <title>First genomic representation of candidate bacterial phylum KSB3 points to enhanced environmental sensing as a trigger of wastewater bulking.</title>
        <authorList>
            <person name="Sekiguchi Y."/>
            <person name="Ohashi A."/>
            <person name="Parks D.H."/>
            <person name="Yamauchi T."/>
            <person name="Tyson G.W."/>
            <person name="Hugenholtz P."/>
        </authorList>
    </citation>
    <scope>NUCLEOTIDE SEQUENCE [LARGE SCALE GENOMIC DNA]</scope>
</reference>
<gene>
    <name evidence="5" type="ORF">U27_05261</name>
</gene>
<sequence>MTSTFLGKQISGCFTIPSGVMTTQISVIERIARDIPEIGIITTKSVGLYARNGYREPVLTQYAPGSFMNAVGLTNPGVEAFAAQLQTLRLPPDRFLLTSIFGGTIDEFVEVAKRLAPYSDGLELNLSCPHASGYGMTLGQNAQLVHDVTHAVKQAVSIPVIPKLTPNVNNIADIAKAAVQAGADALCAINTVGPGYYTYDGSPVLTNAYGGMSGNGIFPIGLKCVRDIAQAVDVPLIGCGGVSTAEDVRAYQQAGASIIGIGSALAGLPSEKLPTYFHALTTDLRYQTNTASMLLQNVDMTFTPYCLSENRRLAEDLSLLTFDGNLAIQPGQFIFLWLPEVGEKPFSVLDEQPLTLAIQQRGCFTKKLCQLQPGDLVYVRGPYGMSVNIPQNSSPIFVCGGCGLAAIYPLAKSIQHSTLFVGARDARHLFYLDHAGKIAELHIATEDGSLGFQGVITELLDRYLQQRAAGISPIFFNCGPQAMIATAVELEQCYTSTENIYSAIDYVAKCGVGLCGSCSAPDGRRLCVDGPFLKESYM</sequence>
<dbReference type="SUPFAM" id="SSF63380">
    <property type="entry name" value="Riboflavin synthase domain-like"/>
    <property type="match status" value="1"/>
</dbReference>
<proteinExistence type="predicted"/>
<dbReference type="eggNOG" id="COG0543">
    <property type="taxonomic scope" value="Bacteria"/>
</dbReference>
<feature type="domain" description="FAD-binding FR-type" evidence="4">
    <location>
        <begin position="300"/>
        <end position="389"/>
    </location>
</feature>
<dbReference type="Pfam" id="PF01180">
    <property type="entry name" value="DHO_dh"/>
    <property type="match status" value="1"/>
</dbReference>
<dbReference type="PROSITE" id="PS51384">
    <property type="entry name" value="FAD_FR"/>
    <property type="match status" value="1"/>
</dbReference>
<evidence type="ECO:0000256" key="3">
    <source>
        <dbReference type="ARBA" id="ARBA00023002"/>
    </source>
</evidence>
<dbReference type="InterPro" id="IPR039261">
    <property type="entry name" value="FNR_nucleotide-bd"/>
</dbReference>
<evidence type="ECO:0000256" key="2">
    <source>
        <dbReference type="ARBA" id="ARBA00004725"/>
    </source>
</evidence>
<dbReference type="EMBL" id="DF820467">
    <property type="protein sequence ID" value="GAK58288.1"/>
    <property type="molecule type" value="Genomic_DNA"/>
</dbReference>
<dbReference type="PROSITE" id="PS00911">
    <property type="entry name" value="DHODEHASE_1"/>
    <property type="match status" value="1"/>
</dbReference>
<dbReference type="InterPro" id="IPR050353">
    <property type="entry name" value="PyrK_electron_transfer"/>
</dbReference>
<protein>
    <submittedName>
        <fullName evidence="5">Dihydroorotate dehydrogenase family protein</fullName>
    </submittedName>
</protein>
<dbReference type="InterPro" id="IPR001295">
    <property type="entry name" value="Dihydroorotate_DH_CS"/>
</dbReference>
<dbReference type="GO" id="GO:0044205">
    <property type="term" value="P:'de novo' UMP biosynthetic process"/>
    <property type="evidence" value="ECO:0007669"/>
    <property type="project" value="UniProtKB-UniPathway"/>
</dbReference>
<dbReference type="HOGENOM" id="CLU_493318_0_0_0"/>
<dbReference type="SUPFAM" id="SSF52343">
    <property type="entry name" value="Ferredoxin reductase-like, C-terminal NADP-linked domain"/>
    <property type="match status" value="1"/>
</dbReference>
<organism evidence="5">
    <name type="scientific">Vecturithrix granuli</name>
    <dbReference type="NCBI Taxonomy" id="1499967"/>
    <lineage>
        <taxon>Bacteria</taxon>
        <taxon>Candidatus Moduliflexota</taxon>
        <taxon>Candidatus Vecturitrichia</taxon>
        <taxon>Candidatus Vecturitrichales</taxon>
        <taxon>Candidatus Vecturitrichaceae</taxon>
        <taxon>Candidatus Vecturithrix</taxon>
    </lineage>
</organism>
<dbReference type="InterPro" id="IPR005720">
    <property type="entry name" value="Dihydroorotate_DH_cat"/>
</dbReference>
<dbReference type="AlphaFoldDB" id="A0A081C133"/>
<dbReference type="Gene3D" id="2.40.30.10">
    <property type="entry name" value="Translation factors"/>
    <property type="match status" value="1"/>
</dbReference>
<comment type="cofactor">
    <cofactor evidence="1">
        <name>FMN</name>
        <dbReference type="ChEBI" id="CHEBI:58210"/>
    </cofactor>
</comment>
<dbReference type="PANTHER" id="PTHR43513:SF3">
    <property type="entry name" value="DIHYDROOROTATE DEHYDROGENASE B (NAD(+)), ELECTRON TRANSFER SUBUNIT-RELATED"/>
    <property type="match status" value="1"/>
</dbReference>
<dbReference type="Gene3D" id="3.40.50.80">
    <property type="entry name" value="Nucleotide-binding domain of ferredoxin-NADP reductase (FNR) module"/>
    <property type="match status" value="1"/>
</dbReference>
<dbReference type="STRING" id="1499967.U27_05261"/>
<evidence type="ECO:0000256" key="1">
    <source>
        <dbReference type="ARBA" id="ARBA00001917"/>
    </source>
</evidence>
<dbReference type="PANTHER" id="PTHR43513">
    <property type="entry name" value="DIHYDROOROTATE DEHYDROGENASE B (NAD(+)), ELECTRON TRANSFER SUBUNIT"/>
    <property type="match status" value="1"/>
</dbReference>
<dbReference type="InterPro" id="IPR017927">
    <property type="entry name" value="FAD-bd_FR_type"/>
</dbReference>
<dbReference type="PROSITE" id="PS00912">
    <property type="entry name" value="DHODEHASE_2"/>
    <property type="match status" value="1"/>
</dbReference>
<comment type="pathway">
    <text evidence="2">Pyrimidine metabolism; UMP biosynthesis via de novo pathway.</text>
</comment>
<dbReference type="GO" id="GO:0004152">
    <property type="term" value="F:dihydroorotate dehydrogenase activity"/>
    <property type="evidence" value="ECO:0007669"/>
    <property type="project" value="UniProtKB-ARBA"/>
</dbReference>
<dbReference type="Gene3D" id="3.20.20.70">
    <property type="entry name" value="Aldolase class I"/>
    <property type="match status" value="1"/>
</dbReference>
<keyword evidence="6" id="KW-1185">Reference proteome</keyword>